<evidence type="ECO:0000313" key="1">
    <source>
        <dbReference type="EMBL" id="MCI46121.1"/>
    </source>
</evidence>
<name>A0A392SB45_9FABA</name>
<keyword evidence="2" id="KW-1185">Reference proteome</keyword>
<organism evidence="1 2">
    <name type="scientific">Trifolium medium</name>
    <dbReference type="NCBI Taxonomy" id="97028"/>
    <lineage>
        <taxon>Eukaryota</taxon>
        <taxon>Viridiplantae</taxon>
        <taxon>Streptophyta</taxon>
        <taxon>Embryophyta</taxon>
        <taxon>Tracheophyta</taxon>
        <taxon>Spermatophyta</taxon>
        <taxon>Magnoliopsida</taxon>
        <taxon>eudicotyledons</taxon>
        <taxon>Gunneridae</taxon>
        <taxon>Pentapetalae</taxon>
        <taxon>rosids</taxon>
        <taxon>fabids</taxon>
        <taxon>Fabales</taxon>
        <taxon>Fabaceae</taxon>
        <taxon>Papilionoideae</taxon>
        <taxon>50 kb inversion clade</taxon>
        <taxon>NPAAA clade</taxon>
        <taxon>Hologalegina</taxon>
        <taxon>IRL clade</taxon>
        <taxon>Trifolieae</taxon>
        <taxon>Trifolium</taxon>
    </lineage>
</organism>
<proteinExistence type="predicted"/>
<evidence type="ECO:0000313" key="2">
    <source>
        <dbReference type="Proteomes" id="UP000265520"/>
    </source>
</evidence>
<protein>
    <submittedName>
        <fullName evidence="1">Uncharacterized protein</fullName>
    </submittedName>
</protein>
<dbReference type="AlphaFoldDB" id="A0A392SB45"/>
<dbReference type="EMBL" id="LXQA010353010">
    <property type="protein sequence ID" value="MCI46121.1"/>
    <property type="molecule type" value="Genomic_DNA"/>
</dbReference>
<feature type="non-terminal residue" evidence="1">
    <location>
        <position position="24"/>
    </location>
</feature>
<comment type="caution">
    <text evidence="1">The sequence shown here is derived from an EMBL/GenBank/DDBJ whole genome shotgun (WGS) entry which is preliminary data.</text>
</comment>
<dbReference type="Proteomes" id="UP000265520">
    <property type="component" value="Unassembled WGS sequence"/>
</dbReference>
<accession>A0A392SB45</accession>
<sequence length="24" mass="2546">MGRWRAVVIGGGGDLFLPSFPLLS</sequence>
<reference evidence="1 2" key="1">
    <citation type="journal article" date="2018" name="Front. Plant Sci.">
        <title>Red Clover (Trifolium pratense) and Zigzag Clover (T. medium) - A Picture of Genomic Similarities and Differences.</title>
        <authorList>
            <person name="Dluhosova J."/>
            <person name="Istvanek J."/>
            <person name="Nedelnik J."/>
            <person name="Repkova J."/>
        </authorList>
    </citation>
    <scope>NUCLEOTIDE SEQUENCE [LARGE SCALE GENOMIC DNA]</scope>
    <source>
        <strain evidence="2">cv. 10/8</strain>
        <tissue evidence="1">Leaf</tissue>
    </source>
</reference>